<feature type="transmembrane region" description="Helical" evidence="1">
    <location>
        <begin position="6"/>
        <end position="28"/>
    </location>
</feature>
<keyword evidence="1" id="KW-1133">Transmembrane helix</keyword>
<protein>
    <submittedName>
        <fullName evidence="2">MFS transporter</fullName>
    </submittedName>
</protein>
<organism evidence="2">
    <name type="scientific">Anisakis simplex</name>
    <name type="common">Herring worm</name>
    <dbReference type="NCBI Taxonomy" id="6269"/>
    <lineage>
        <taxon>Eukaryota</taxon>
        <taxon>Metazoa</taxon>
        <taxon>Ecdysozoa</taxon>
        <taxon>Nematoda</taxon>
        <taxon>Chromadorea</taxon>
        <taxon>Rhabditida</taxon>
        <taxon>Spirurina</taxon>
        <taxon>Ascaridomorpha</taxon>
        <taxon>Ascaridoidea</taxon>
        <taxon>Anisakidae</taxon>
        <taxon>Anisakis</taxon>
        <taxon>Anisakis simplex complex</taxon>
    </lineage>
</organism>
<dbReference type="AlphaFoldDB" id="A0A0M3JAY5"/>
<feature type="transmembrane region" description="Helical" evidence="1">
    <location>
        <begin position="40"/>
        <end position="58"/>
    </location>
</feature>
<dbReference type="WBParaSite" id="ASIM_0000475801-mRNA-1">
    <property type="protein sequence ID" value="ASIM_0000475801-mRNA-1"/>
    <property type="gene ID" value="ASIM_0000475801"/>
</dbReference>
<evidence type="ECO:0000313" key="2">
    <source>
        <dbReference type="WBParaSite" id="ASIM_0000475801-mRNA-1"/>
    </source>
</evidence>
<keyword evidence="1" id="KW-0812">Transmembrane</keyword>
<sequence>LFSGNFFVNNAIAGAIELPTLLGCVYLMRFGRKKSQMFTLIFSSLFIVIAMCAMQQKYHIIMSSYIIL</sequence>
<proteinExistence type="predicted"/>
<reference evidence="2" key="1">
    <citation type="submission" date="2017-02" db="UniProtKB">
        <authorList>
            <consortium name="WormBaseParasite"/>
        </authorList>
    </citation>
    <scope>IDENTIFICATION</scope>
</reference>
<evidence type="ECO:0000256" key="1">
    <source>
        <dbReference type="SAM" id="Phobius"/>
    </source>
</evidence>
<accession>A0A0M3JAY5</accession>
<keyword evidence="1" id="KW-0472">Membrane</keyword>
<name>A0A0M3JAY5_ANISI</name>